<dbReference type="EMBL" id="GBXM01005645">
    <property type="protein sequence ID" value="JAI02933.1"/>
    <property type="molecule type" value="Transcribed_RNA"/>
</dbReference>
<reference evidence="1" key="1">
    <citation type="submission" date="2014-11" db="EMBL/GenBank/DDBJ databases">
        <authorList>
            <person name="Amaro Gonzalez C."/>
        </authorList>
    </citation>
    <scope>NUCLEOTIDE SEQUENCE</scope>
</reference>
<reference evidence="1" key="2">
    <citation type="journal article" date="2015" name="Fish Shellfish Immunol.">
        <title>Early steps in the European eel (Anguilla anguilla)-Vibrio vulnificus interaction in the gills: Role of the RtxA13 toxin.</title>
        <authorList>
            <person name="Callol A."/>
            <person name="Pajuelo D."/>
            <person name="Ebbesson L."/>
            <person name="Teles M."/>
            <person name="MacKenzie S."/>
            <person name="Amaro C."/>
        </authorList>
    </citation>
    <scope>NUCLEOTIDE SEQUENCE</scope>
</reference>
<accession>A0A0E9XJN1</accession>
<dbReference type="AlphaFoldDB" id="A0A0E9XJN1"/>
<name>A0A0E9XJN1_ANGAN</name>
<proteinExistence type="predicted"/>
<protein>
    <submittedName>
        <fullName evidence="1">Uncharacterized protein</fullName>
    </submittedName>
</protein>
<organism evidence="1">
    <name type="scientific">Anguilla anguilla</name>
    <name type="common">European freshwater eel</name>
    <name type="synonym">Muraena anguilla</name>
    <dbReference type="NCBI Taxonomy" id="7936"/>
    <lineage>
        <taxon>Eukaryota</taxon>
        <taxon>Metazoa</taxon>
        <taxon>Chordata</taxon>
        <taxon>Craniata</taxon>
        <taxon>Vertebrata</taxon>
        <taxon>Euteleostomi</taxon>
        <taxon>Actinopterygii</taxon>
        <taxon>Neopterygii</taxon>
        <taxon>Teleostei</taxon>
        <taxon>Anguilliformes</taxon>
        <taxon>Anguillidae</taxon>
        <taxon>Anguilla</taxon>
    </lineage>
</organism>
<evidence type="ECO:0000313" key="1">
    <source>
        <dbReference type="EMBL" id="JAI02933.1"/>
    </source>
</evidence>
<sequence length="66" mass="7614">MHILVLQVFQVENSQTILWLITGVTTLVPEFYAPCMIDFIPTNLEIFALEHFTCNIGLTPYHFLCL</sequence>